<dbReference type="Gene3D" id="3.90.550.10">
    <property type="entry name" value="Spore Coat Polysaccharide Biosynthesis Protein SpsA, Chain A"/>
    <property type="match status" value="1"/>
</dbReference>
<dbReference type="SUPFAM" id="SSF53448">
    <property type="entry name" value="Nucleotide-diphospho-sugar transferases"/>
    <property type="match status" value="1"/>
</dbReference>
<proteinExistence type="predicted"/>
<sequence length="328" mass="38966">MTKLSIIIPTYNSENYILNCLNSIIFDKFTDFEVIIINDGSTDKTKEVVEKISDKRIKLYNNENHGVSYSRNFGLERANGEYIMFVDSDDTIEHNSIDVMMNYILEYKADIVIGQFESKNCDLITFQGNEIKQLIDALIVPNKNELDSSLLGYSWGKIYSKKVLRNIYFDTKLHFKEDTLFNLNIYNNSKKIIIIPKKCYNYVLNNDSTSFKYFEDYNLEVTYYLSIMKNFVESNVISIDDFYTFGAYMYMNLLKHNILHQQNKNRYNIDLKKTFELSQWCKIFSNVNPKLLDKKYKMLKIAFNYKMTVLIRIMFKINELRNLYEKKN</sequence>
<dbReference type="Pfam" id="PF00535">
    <property type="entry name" value="Glycos_transf_2"/>
    <property type="match status" value="1"/>
</dbReference>
<keyword evidence="2" id="KW-0808">Transferase</keyword>
<name>A0A4Y3UIC9_STRTR</name>
<dbReference type="InterPro" id="IPR029044">
    <property type="entry name" value="Nucleotide-diphossugar_trans"/>
</dbReference>
<dbReference type="InterPro" id="IPR001173">
    <property type="entry name" value="Glyco_trans_2-like"/>
</dbReference>
<dbReference type="RefSeq" id="WP_141327095.1">
    <property type="nucleotide sequence ID" value="NZ_BJMZ01000020.1"/>
</dbReference>
<evidence type="ECO:0000313" key="2">
    <source>
        <dbReference type="EMBL" id="QBR99959.1"/>
    </source>
</evidence>
<feature type="domain" description="Glycosyltransferase 2-like" evidence="1">
    <location>
        <begin position="5"/>
        <end position="145"/>
    </location>
</feature>
<dbReference type="EMBL" id="MK483556">
    <property type="protein sequence ID" value="QBR99959.1"/>
    <property type="molecule type" value="Genomic_DNA"/>
</dbReference>
<evidence type="ECO:0000259" key="1">
    <source>
        <dbReference type="Pfam" id="PF00535"/>
    </source>
</evidence>
<dbReference type="PANTHER" id="PTHR22916">
    <property type="entry name" value="GLYCOSYLTRANSFERASE"/>
    <property type="match status" value="1"/>
</dbReference>
<dbReference type="GO" id="GO:0016758">
    <property type="term" value="F:hexosyltransferase activity"/>
    <property type="evidence" value="ECO:0007669"/>
    <property type="project" value="UniProtKB-ARBA"/>
</dbReference>
<organism evidence="2">
    <name type="scientific">Streptococcus thermophilus</name>
    <dbReference type="NCBI Taxonomy" id="1308"/>
    <lineage>
        <taxon>Bacteria</taxon>
        <taxon>Bacillati</taxon>
        <taxon>Bacillota</taxon>
        <taxon>Bacilli</taxon>
        <taxon>Lactobacillales</taxon>
        <taxon>Streptococcaceae</taxon>
        <taxon>Streptococcus</taxon>
    </lineage>
</organism>
<reference evidence="2" key="1">
    <citation type="journal article" date="2019" name="Sci. Rep.">
        <title>A comparative genomics approach for identifying host-range determinants in Streptococcus thermophilus bacteriophages.</title>
        <authorList>
            <person name="Szymczak P."/>
            <person name="Rau M.H."/>
            <person name="Monteiro J.M."/>
            <person name="Pinho M.G."/>
            <person name="Filipe S.R."/>
            <person name="Vogensen F.K."/>
            <person name="Zeidan A.A."/>
            <person name="Janzen T."/>
        </authorList>
    </citation>
    <scope>NUCLEOTIDE SEQUENCE</scope>
    <source>
        <strain evidence="2">STCH_20_eps</strain>
    </source>
</reference>
<protein>
    <submittedName>
        <fullName evidence="2">Glycosyl transferase, group 2 family protein</fullName>
    </submittedName>
</protein>
<gene>
    <name evidence="2" type="ORF">eps20_0007</name>
</gene>
<dbReference type="CDD" id="cd00761">
    <property type="entry name" value="Glyco_tranf_GTA_type"/>
    <property type="match status" value="1"/>
</dbReference>
<dbReference type="PANTHER" id="PTHR22916:SF3">
    <property type="entry name" value="UDP-GLCNAC:BETAGAL BETA-1,3-N-ACETYLGLUCOSAMINYLTRANSFERASE-LIKE PROTEIN 1"/>
    <property type="match status" value="1"/>
</dbReference>
<dbReference type="AlphaFoldDB" id="A0A4Y3UIC9"/>
<accession>A0A4Y3UIC9</accession>